<reference evidence="1" key="1">
    <citation type="submission" date="2021-01" db="EMBL/GenBank/DDBJ databases">
        <authorList>
            <person name="Kaushik A."/>
        </authorList>
    </citation>
    <scope>NUCLEOTIDE SEQUENCE</scope>
    <source>
        <strain evidence="1">AG3-T5</strain>
    </source>
</reference>
<dbReference type="Proteomes" id="UP000663841">
    <property type="component" value="Unassembled WGS sequence"/>
</dbReference>
<organism evidence="1 2">
    <name type="scientific">Rhizoctonia solani</name>
    <dbReference type="NCBI Taxonomy" id="456999"/>
    <lineage>
        <taxon>Eukaryota</taxon>
        <taxon>Fungi</taxon>
        <taxon>Dikarya</taxon>
        <taxon>Basidiomycota</taxon>
        <taxon>Agaricomycotina</taxon>
        <taxon>Agaricomycetes</taxon>
        <taxon>Cantharellales</taxon>
        <taxon>Ceratobasidiaceae</taxon>
        <taxon>Rhizoctonia</taxon>
    </lineage>
</organism>
<comment type="caution">
    <text evidence="1">The sequence shown here is derived from an EMBL/GenBank/DDBJ whole genome shotgun (WGS) entry which is preliminary data.</text>
</comment>
<dbReference type="AlphaFoldDB" id="A0A8H3BHS4"/>
<gene>
    <name evidence="1" type="ORF">RDB_LOCUS142655</name>
</gene>
<evidence type="ECO:0000313" key="1">
    <source>
        <dbReference type="EMBL" id="CAE6457344.1"/>
    </source>
</evidence>
<accession>A0A8H3BHS4</accession>
<protein>
    <submittedName>
        <fullName evidence="1">Uncharacterized protein</fullName>
    </submittedName>
</protein>
<evidence type="ECO:0000313" key="2">
    <source>
        <dbReference type="Proteomes" id="UP000663841"/>
    </source>
</evidence>
<feature type="non-terminal residue" evidence="1">
    <location>
        <position position="1"/>
    </location>
</feature>
<proteinExistence type="predicted"/>
<dbReference type="EMBL" id="CAJMWW010000205">
    <property type="protein sequence ID" value="CAE6457344.1"/>
    <property type="molecule type" value="Genomic_DNA"/>
</dbReference>
<sequence length="155" mass="17871">RWLIVNPEISDIHSAPKSFQSSAMVLDPESNPSLFNSTLAIIIKDVTDSDSKDIVKEFSLKFQKIVQKEQEQNFISRLHRGRVQIIPWPVINSSNFYRLFSQLRRYLESQPITHPTGGIFLHNMKTLMAKIKTSDWGSLDRKKTLQRGVGYRLIA</sequence>
<name>A0A8H3BHS4_9AGAM</name>